<dbReference type="STRING" id="546269.HMPREF0389_01080"/>
<dbReference type="EMBL" id="CP002390">
    <property type="protein sequence ID" value="EFE29157.1"/>
    <property type="molecule type" value="Genomic_DNA"/>
</dbReference>
<dbReference type="GO" id="GO:0004601">
    <property type="term" value="F:peroxidase activity"/>
    <property type="evidence" value="ECO:0007669"/>
    <property type="project" value="UniProtKB-KW"/>
</dbReference>
<gene>
    <name evidence="5" type="ordered locus">HMPREF0389_01080</name>
</gene>
<proteinExistence type="predicted"/>
<organism evidence="5 6">
    <name type="scientific">Filifactor alocis (strain ATCC 35896 / CCUG 47790 / D40 B5)</name>
    <name type="common">Fusobacterium alocis</name>
    <dbReference type="NCBI Taxonomy" id="546269"/>
    <lineage>
        <taxon>Bacteria</taxon>
        <taxon>Bacillati</taxon>
        <taxon>Bacillota</taxon>
        <taxon>Clostridia</taxon>
        <taxon>Peptostreptococcales</taxon>
        <taxon>Filifactoraceae</taxon>
        <taxon>Filifactor</taxon>
    </lineage>
</organism>
<evidence type="ECO:0000256" key="3">
    <source>
        <dbReference type="SAM" id="SignalP"/>
    </source>
</evidence>
<dbReference type="InterPro" id="IPR036249">
    <property type="entry name" value="Thioredoxin-like_sf"/>
</dbReference>
<keyword evidence="5" id="KW-0560">Oxidoreductase</keyword>
<keyword evidence="3" id="KW-0732">Signal</keyword>
<dbReference type="InterPro" id="IPR050553">
    <property type="entry name" value="Thioredoxin_ResA/DsbE_sf"/>
</dbReference>
<dbReference type="SUPFAM" id="SSF52833">
    <property type="entry name" value="Thioredoxin-like"/>
    <property type="match status" value="1"/>
</dbReference>
<evidence type="ECO:0000313" key="6">
    <source>
        <dbReference type="Proteomes" id="UP000007468"/>
    </source>
</evidence>
<feature type="coiled-coil region" evidence="1">
    <location>
        <begin position="267"/>
        <end position="297"/>
    </location>
</feature>
<dbReference type="RefSeq" id="WP_014263066.1">
    <property type="nucleotide sequence ID" value="NC_016630.1"/>
</dbReference>
<dbReference type="KEGG" id="faa:HMPREF0389_01080"/>
<name>D6GQV4_FILAD</name>
<dbReference type="Pfam" id="PF00578">
    <property type="entry name" value="AhpC-TSA"/>
    <property type="match status" value="1"/>
</dbReference>
<feature type="signal peptide" evidence="3">
    <location>
        <begin position="1"/>
        <end position="24"/>
    </location>
</feature>
<dbReference type="Gene3D" id="3.40.30.10">
    <property type="entry name" value="Glutaredoxin"/>
    <property type="match status" value="1"/>
</dbReference>
<dbReference type="OrthoDB" id="9809733at2"/>
<keyword evidence="1" id="KW-0175">Coiled coil</keyword>
<dbReference type="PATRIC" id="fig|546269.5.peg.1607"/>
<dbReference type="PANTHER" id="PTHR42852">
    <property type="entry name" value="THIOL:DISULFIDE INTERCHANGE PROTEIN DSBE"/>
    <property type="match status" value="1"/>
</dbReference>
<sequence>MKMMKKTILIMTVLTMITSLSACGKSDSSSNATDQPASNQQEQAANTEAFPKFTAKDFDGNVVDDSLFAKNEATLLNFWFNGCSACVNEMPGLEKFNAKLRERGAELIGVNVQAGESQKTLDEAKDILSKQGATYRNIVIDDDSNDARAYISKIFSFPTTIIVDKNGNIIGKPILGNIDDEAKMEEILKVIDDLKSGKDASTSSITSEENPEMDKVAALFAKENEVFAKHQNLWDKVFAKIQKDKIPSEEQTSYPEFLKSQVEKTKEEFTEEELQILNDDIKEIEKIETEIQELNKTNQN</sequence>
<dbReference type="AlphaFoldDB" id="D6GQV4"/>
<protein>
    <submittedName>
        <fullName evidence="5">Antioxidant, AhpC/TSA family</fullName>
        <ecNumber evidence="5">1.11.1.15</ecNumber>
    </submittedName>
</protein>
<feature type="region of interest" description="Disordered" evidence="2">
    <location>
        <begin position="25"/>
        <end position="45"/>
    </location>
</feature>
<reference evidence="6" key="1">
    <citation type="submission" date="2010-12" db="EMBL/GenBank/DDBJ databases">
        <title>The genome sequence of Filifactor alocis strain ATCC 35896.</title>
        <authorList>
            <consortium name="The Broad Institute Genome Sequencing Platform"/>
            <person name="Ward D."/>
            <person name="Earl A."/>
            <person name="Feldgarden M."/>
            <person name="Young S.K."/>
            <person name="Gargeya S."/>
            <person name="Zeng Q."/>
            <person name="Alvarado L."/>
            <person name="Berlin A."/>
            <person name="Bochicchio J."/>
            <person name="Chapman S.B."/>
            <person name="Chen Z."/>
            <person name="Freedman E."/>
            <person name="Gellesch M."/>
            <person name="Goldberg J."/>
            <person name="Griggs A."/>
            <person name="Gujja S."/>
            <person name="Heilman E."/>
            <person name="Heiman D."/>
            <person name="Howarth C."/>
            <person name="Mehta T."/>
            <person name="Neiman D."/>
            <person name="Pearson M."/>
            <person name="Roberts A."/>
            <person name="Saif S."/>
            <person name="Shea T."/>
            <person name="Shenoy N."/>
            <person name="Sisk P."/>
            <person name="Stolte C."/>
            <person name="Sykes S."/>
            <person name="White J."/>
            <person name="Yandava C."/>
            <person name="Izard J."/>
            <person name="Blanton J.M."/>
            <person name="Baranova O.V."/>
            <person name="Tanner A.C."/>
            <person name="Dewhirst F.E."/>
            <person name="Haas B."/>
            <person name="Nusbaum C."/>
            <person name="Birren B."/>
        </authorList>
    </citation>
    <scope>NUCLEOTIDE SEQUENCE [LARGE SCALE GENOMIC DNA]</scope>
    <source>
        <strain evidence="6">ATCC 35896 / D40 B5</strain>
    </source>
</reference>
<dbReference type="PANTHER" id="PTHR42852:SF13">
    <property type="entry name" value="PROTEIN DIPZ"/>
    <property type="match status" value="1"/>
</dbReference>
<feature type="compositionally biased region" description="Polar residues" evidence="2">
    <location>
        <begin position="26"/>
        <end position="45"/>
    </location>
</feature>
<dbReference type="CDD" id="cd02966">
    <property type="entry name" value="TlpA_like_family"/>
    <property type="match status" value="1"/>
</dbReference>
<evidence type="ECO:0000313" key="5">
    <source>
        <dbReference type="EMBL" id="EFE29157.1"/>
    </source>
</evidence>
<dbReference type="eggNOG" id="COG0526">
    <property type="taxonomic scope" value="Bacteria"/>
</dbReference>
<dbReference type="InterPro" id="IPR000866">
    <property type="entry name" value="AhpC/TSA"/>
</dbReference>
<evidence type="ECO:0000256" key="1">
    <source>
        <dbReference type="SAM" id="Coils"/>
    </source>
</evidence>
<accession>D6GQV4</accession>
<dbReference type="InterPro" id="IPR013766">
    <property type="entry name" value="Thioredoxin_domain"/>
</dbReference>
<feature type="domain" description="Thioredoxin" evidence="4">
    <location>
        <begin position="44"/>
        <end position="196"/>
    </location>
</feature>
<feature type="chain" id="PRO_5039657781" evidence="3">
    <location>
        <begin position="25"/>
        <end position="300"/>
    </location>
</feature>
<keyword evidence="5" id="KW-0575">Peroxidase</keyword>
<dbReference type="PROSITE" id="PS51257">
    <property type="entry name" value="PROKAR_LIPOPROTEIN"/>
    <property type="match status" value="1"/>
</dbReference>
<dbReference type="PROSITE" id="PS51352">
    <property type="entry name" value="THIOREDOXIN_2"/>
    <property type="match status" value="1"/>
</dbReference>
<evidence type="ECO:0000259" key="4">
    <source>
        <dbReference type="PROSITE" id="PS51352"/>
    </source>
</evidence>
<dbReference type="Proteomes" id="UP000007468">
    <property type="component" value="Chromosome"/>
</dbReference>
<keyword evidence="6" id="KW-1185">Reference proteome</keyword>
<dbReference type="EC" id="1.11.1.15" evidence="5"/>
<evidence type="ECO:0000256" key="2">
    <source>
        <dbReference type="SAM" id="MobiDB-lite"/>
    </source>
</evidence>